<dbReference type="SUPFAM" id="SSF47473">
    <property type="entry name" value="EF-hand"/>
    <property type="match status" value="1"/>
</dbReference>
<reference evidence="4" key="3">
    <citation type="submission" date="2015-04" db="UniProtKB">
        <authorList>
            <consortium name="EnsemblPlants"/>
        </authorList>
    </citation>
    <scope>IDENTIFICATION</scope>
</reference>
<feature type="region of interest" description="Disordered" evidence="2">
    <location>
        <begin position="143"/>
        <end position="176"/>
    </location>
</feature>
<protein>
    <recommendedName>
        <fullName evidence="3">EF-hand domain-containing protein</fullName>
    </recommendedName>
</protein>
<organism evidence="4 5">
    <name type="scientific">Leersia perrieri</name>
    <dbReference type="NCBI Taxonomy" id="77586"/>
    <lineage>
        <taxon>Eukaryota</taxon>
        <taxon>Viridiplantae</taxon>
        <taxon>Streptophyta</taxon>
        <taxon>Embryophyta</taxon>
        <taxon>Tracheophyta</taxon>
        <taxon>Spermatophyta</taxon>
        <taxon>Magnoliopsida</taxon>
        <taxon>Liliopsida</taxon>
        <taxon>Poales</taxon>
        <taxon>Poaceae</taxon>
        <taxon>BOP clade</taxon>
        <taxon>Oryzoideae</taxon>
        <taxon>Oryzeae</taxon>
        <taxon>Oryzinae</taxon>
        <taxon>Leersia</taxon>
    </lineage>
</organism>
<dbReference type="InterPro" id="IPR011992">
    <property type="entry name" value="EF-hand-dom_pair"/>
</dbReference>
<dbReference type="eggNOG" id="ENOG502RZ8B">
    <property type="taxonomic scope" value="Eukaryota"/>
</dbReference>
<evidence type="ECO:0000313" key="4">
    <source>
        <dbReference type="EnsemblPlants" id="LPERR03G18130.1"/>
    </source>
</evidence>
<dbReference type="Proteomes" id="UP000032180">
    <property type="component" value="Chromosome 3"/>
</dbReference>
<dbReference type="GO" id="GO:0005509">
    <property type="term" value="F:calcium ion binding"/>
    <property type="evidence" value="ECO:0007669"/>
    <property type="project" value="InterPro"/>
</dbReference>
<accession>A0A0D9VV71</accession>
<dbReference type="PROSITE" id="PS50222">
    <property type="entry name" value="EF_HAND_2"/>
    <property type="match status" value="1"/>
</dbReference>
<dbReference type="AlphaFoldDB" id="A0A0D9VV71"/>
<dbReference type="InterPro" id="IPR018247">
    <property type="entry name" value="EF_Hand_1_Ca_BS"/>
</dbReference>
<keyword evidence="1" id="KW-0106">Calcium</keyword>
<dbReference type="Gramene" id="LPERR03G18130.1">
    <property type="protein sequence ID" value="LPERR03G18130.1"/>
    <property type="gene ID" value="LPERR03G18130"/>
</dbReference>
<sequence>MGVTILDGSTLRDFVADDDTFTRKVDARFDALDADRDGLLSRAELARTLKSFRLLDGAGFGYGGGFYTQRPAAAPFLPAEVASLYDSVLNQFDAKAKHSSGYVDRAGFIDEMRRIMVAVADRLESHPLRVSIQYMAGTYFFSEDEPDEDEPVEYVPKEYDPVEYEPIEPEPRPHRV</sequence>
<evidence type="ECO:0000259" key="3">
    <source>
        <dbReference type="PROSITE" id="PS50222"/>
    </source>
</evidence>
<dbReference type="InterPro" id="IPR002048">
    <property type="entry name" value="EF_hand_dom"/>
</dbReference>
<dbReference type="PANTHER" id="PTHR34574:SF5">
    <property type="entry name" value="CALCIUM-BINDING EF-HAND FAMILY PROTEIN"/>
    <property type="match status" value="1"/>
</dbReference>
<evidence type="ECO:0000256" key="2">
    <source>
        <dbReference type="SAM" id="MobiDB-lite"/>
    </source>
</evidence>
<evidence type="ECO:0000256" key="1">
    <source>
        <dbReference type="ARBA" id="ARBA00022837"/>
    </source>
</evidence>
<dbReference type="PROSITE" id="PS00018">
    <property type="entry name" value="EF_HAND_1"/>
    <property type="match status" value="1"/>
</dbReference>
<name>A0A0D9VV71_9ORYZ</name>
<dbReference type="PANTHER" id="PTHR34574">
    <property type="entry name" value="CALCIUM-BINDING EF-HAND FAMILY PROTEIN-RELATED"/>
    <property type="match status" value="1"/>
</dbReference>
<dbReference type="EnsemblPlants" id="LPERR03G18130.1">
    <property type="protein sequence ID" value="LPERR03G18130.1"/>
    <property type="gene ID" value="LPERR03G18130"/>
</dbReference>
<reference evidence="5" key="2">
    <citation type="submission" date="2013-12" db="EMBL/GenBank/DDBJ databases">
        <authorList>
            <person name="Yu Y."/>
            <person name="Lee S."/>
            <person name="de Baynast K."/>
            <person name="Wissotski M."/>
            <person name="Liu L."/>
            <person name="Talag J."/>
            <person name="Goicoechea J."/>
            <person name="Angelova A."/>
            <person name="Jetty R."/>
            <person name="Kudrna D."/>
            <person name="Golser W."/>
            <person name="Rivera L."/>
            <person name="Zhang J."/>
            <person name="Wing R."/>
        </authorList>
    </citation>
    <scope>NUCLEOTIDE SEQUENCE</scope>
</reference>
<dbReference type="STRING" id="77586.A0A0D9VV71"/>
<feature type="compositionally biased region" description="Acidic residues" evidence="2">
    <location>
        <begin position="143"/>
        <end position="152"/>
    </location>
</feature>
<reference evidence="4 5" key="1">
    <citation type="submission" date="2012-08" db="EMBL/GenBank/DDBJ databases">
        <title>Oryza genome evolution.</title>
        <authorList>
            <person name="Wing R.A."/>
        </authorList>
    </citation>
    <scope>NUCLEOTIDE SEQUENCE</scope>
</reference>
<evidence type="ECO:0000313" key="5">
    <source>
        <dbReference type="Proteomes" id="UP000032180"/>
    </source>
</evidence>
<proteinExistence type="predicted"/>
<dbReference type="HOGENOM" id="CLU_124159_1_0_1"/>
<keyword evidence="5" id="KW-1185">Reference proteome</keyword>
<dbReference type="Gene3D" id="1.10.238.10">
    <property type="entry name" value="EF-hand"/>
    <property type="match status" value="1"/>
</dbReference>
<feature type="domain" description="EF-hand" evidence="3">
    <location>
        <begin position="20"/>
        <end position="55"/>
    </location>
</feature>